<organism evidence="2 3">
    <name type="scientific">Bryocella elongata</name>
    <dbReference type="NCBI Taxonomy" id="863522"/>
    <lineage>
        <taxon>Bacteria</taxon>
        <taxon>Pseudomonadati</taxon>
        <taxon>Acidobacteriota</taxon>
        <taxon>Terriglobia</taxon>
        <taxon>Terriglobales</taxon>
        <taxon>Acidobacteriaceae</taxon>
        <taxon>Bryocella</taxon>
    </lineage>
</organism>
<evidence type="ECO:0000313" key="2">
    <source>
        <dbReference type="EMBL" id="SEG46643.1"/>
    </source>
</evidence>
<gene>
    <name evidence="2" type="ORF">SAMN05421819_3084</name>
</gene>
<sequence>MKHLEEAFAQLKVQLTGLAIPALDDIEVRRCLRDLVRFTDAVSKRSPRFHQATGLDPETVWKDWAAVGFRPHALSSREMRTLCGSPLTCLRSQLIAELQARPEPLDRLANFLGIAAAYFRYWRPEHKSMAPPGDIENLIVSRLETRYRESKSPLLVSWRTAVALFSVNGTGWVADRVMRQRSSVAEVVKSAYVEPTSQLAVKSLDLVALRATHALMRTPKVATDAVVGEQAKWLVETVFQDALDPSTLRRCIADLILSDLPDRYSQIRQLLIQVVGRHTKLGDPRLPENGPNWREIPVEAKETLVSWLAAQYIQLFFNLIVPGSDENRRRALFWLKYAARRGSIKDFQVAVSAEDLRKVDGVPAAKGLMWARVSAASNASSAFLMEFHAMGERYIIIEFSETGNAACIYRKTIFESNGATLRRRSFGMSELRDTKRRDDSINHLGAWEHPAAMKLRKIGIVP</sequence>
<feature type="domain" description="Zorya protein ZorC EH" evidence="1">
    <location>
        <begin position="3"/>
        <end position="435"/>
    </location>
</feature>
<dbReference type="AlphaFoldDB" id="A0A1H6AD34"/>
<proteinExistence type="predicted"/>
<dbReference type="InterPro" id="IPR028943">
    <property type="entry name" value="ZorC_EH_Signature_dom"/>
</dbReference>
<protein>
    <submittedName>
        <fullName evidence="2">EH_Signature domain-containing protein</fullName>
    </submittedName>
</protein>
<evidence type="ECO:0000259" key="1">
    <source>
        <dbReference type="Pfam" id="PF15611"/>
    </source>
</evidence>
<dbReference type="EMBL" id="FNVA01000005">
    <property type="protein sequence ID" value="SEG46643.1"/>
    <property type="molecule type" value="Genomic_DNA"/>
</dbReference>
<dbReference type="Proteomes" id="UP000236728">
    <property type="component" value="Unassembled WGS sequence"/>
</dbReference>
<reference evidence="2 3" key="1">
    <citation type="submission" date="2016-10" db="EMBL/GenBank/DDBJ databases">
        <authorList>
            <person name="de Groot N.N."/>
        </authorList>
    </citation>
    <scope>NUCLEOTIDE SEQUENCE [LARGE SCALE GENOMIC DNA]</scope>
    <source>
        <strain evidence="2 3">DSM 22489</strain>
    </source>
</reference>
<accession>A0A1H6AD34</accession>
<evidence type="ECO:0000313" key="3">
    <source>
        <dbReference type="Proteomes" id="UP000236728"/>
    </source>
</evidence>
<keyword evidence="3" id="KW-1185">Reference proteome</keyword>
<name>A0A1H6AD34_9BACT</name>
<dbReference type="RefSeq" id="WP_103934138.1">
    <property type="nucleotide sequence ID" value="NZ_FNVA01000005.1"/>
</dbReference>
<dbReference type="OrthoDB" id="3035290at2"/>
<dbReference type="Pfam" id="PF15611">
    <property type="entry name" value="EH_Signature"/>
    <property type="match status" value="1"/>
</dbReference>